<dbReference type="Gene3D" id="3.90.550.10">
    <property type="entry name" value="Spore Coat Polysaccharide Biosynthesis Protein SpsA, Chain A"/>
    <property type="match status" value="1"/>
</dbReference>
<name>A0A098S0A5_9BACT</name>
<dbReference type="EMBL" id="JPOS01000084">
    <property type="protein sequence ID" value="KGE85561.1"/>
    <property type="molecule type" value="Genomic_DNA"/>
</dbReference>
<sequence length="292" mass="34818">MRLWPKKTKVCLVTITSPNFVPGTLVMLYSFLKYNDWFKGDILIYAYDLSDKDRDYLQRFPNVKFIEPFPEVVERVEAILKVRPGLAYKKMVFYSLNLFNLKGYDKYFYIDSDVFFQDSIEELVDMDHSLMCCKDSVSYKGFAKDGDTFEMVQDIDRGGNLWFRTFNAGIFFLDKALVNRKVYQSLLDLLDPKLYEGLGRPTTDQFLLNHFFRNDYHILPGIYNYRVNLAEHIKTQEGFSFEDVKIFHFPGQKNPWMADQVLRMVLKNKVYWRAFQLWNKLYMEMLEEWSEG</sequence>
<accession>A0A098S0A5</accession>
<organism evidence="1 2">
    <name type="scientific">Phaeodactylibacter xiamenensis</name>
    <dbReference type="NCBI Taxonomy" id="1524460"/>
    <lineage>
        <taxon>Bacteria</taxon>
        <taxon>Pseudomonadati</taxon>
        <taxon>Bacteroidota</taxon>
        <taxon>Saprospiria</taxon>
        <taxon>Saprospirales</taxon>
        <taxon>Haliscomenobacteraceae</taxon>
        <taxon>Phaeodactylibacter</taxon>
    </lineage>
</organism>
<dbReference type="AlphaFoldDB" id="A0A098S0A5"/>
<dbReference type="RefSeq" id="WP_044227422.1">
    <property type="nucleotide sequence ID" value="NZ_JBKAGJ010000003.1"/>
</dbReference>
<dbReference type="STRING" id="1524460.IX84_25970"/>
<dbReference type="Pfam" id="PF01501">
    <property type="entry name" value="Glyco_transf_8"/>
    <property type="match status" value="1"/>
</dbReference>
<dbReference type="Proteomes" id="UP000029736">
    <property type="component" value="Unassembled WGS sequence"/>
</dbReference>
<keyword evidence="2" id="KW-1185">Reference proteome</keyword>
<evidence type="ECO:0000313" key="1">
    <source>
        <dbReference type="EMBL" id="KGE85561.1"/>
    </source>
</evidence>
<dbReference type="InterPro" id="IPR029044">
    <property type="entry name" value="Nucleotide-diphossugar_trans"/>
</dbReference>
<evidence type="ECO:0000313" key="2">
    <source>
        <dbReference type="Proteomes" id="UP000029736"/>
    </source>
</evidence>
<proteinExistence type="predicted"/>
<reference evidence="1 2" key="1">
    <citation type="journal article" date="2014" name="Int. J. Syst. Evol. Microbiol.">
        <title>Phaeodactylibacter xiamenensis gen. nov., sp. nov., a member of the family Saprospiraceae isolated from the marine alga Phaeodactylum tricornutum.</title>
        <authorList>
            <person name="Chen Z.Jr."/>
            <person name="Lei X."/>
            <person name="Lai Q."/>
            <person name="Li Y."/>
            <person name="Zhang B."/>
            <person name="Zhang J."/>
            <person name="Zhang H."/>
            <person name="Yang L."/>
            <person name="Zheng W."/>
            <person name="Tian Y."/>
            <person name="Yu Z."/>
            <person name="Xu H.Jr."/>
            <person name="Zheng T."/>
        </authorList>
    </citation>
    <scope>NUCLEOTIDE SEQUENCE [LARGE SCALE GENOMIC DNA]</scope>
    <source>
        <strain evidence="1 2">KD52</strain>
    </source>
</reference>
<evidence type="ECO:0008006" key="3">
    <source>
        <dbReference type="Google" id="ProtNLM"/>
    </source>
</evidence>
<dbReference type="PANTHER" id="PTHR11183">
    <property type="entry name" value="GLYCOGENIN SUBFAMILY MEMBER"/>
    <property type="match status" value="1"/>
</dbReference>
<dbReference type="OrthoDB" id="695971at2"/>
<comment type="caution">
    <text evidence="1">The sequence shown here is derived from an EMBL/GenBank/DDBJ whole genome shotgun (WGS) entry which is preliminary data.</text>
</comment>
<gene>
    <name evidence="1" type="ORF">IX84_25970</name>
</gene>
<protein>
    <recommendedName>
        <fullName evidence="3">Glycosyl transferase</fullName>
    </recommendedName>
</protein>
<dbReference type="SUPFAM" id="SSF53448">
    <property type="entry name" value="Nucleotide-diphospho-sugar transferases"/>
    <property type="match status" value="1"/>
</dbReference>
<dbReference type="InterPro" id="IPR050587">
    <property type="entry name" value="GNT1/Glycosyltrans_8"/>
</dbReference>
<dbReference type="InterPro" id="IPR002495">
    <property type="entry name" value="Glyco_trans_8"/>
</dbReference>
<dbReference type="GO" id="GO:0016757">
    <property type="term" value="F:glycosyltransferase activity"/>
    <property type="evidence" value="ECO:0007669"/>
    <property type="project" value="InterPro"/>
</dbReference>